<dbReference type="RefSeq" id="WP_101285141.1">
    <property type="nucleotide sequence ID" value="NZ_CP024199.1"/>
</dbReference>
<feature type="chain" id="PRO_5046649034" description="Lipoprotein" evidence="1">
    <location>
        <begin position="20"/>
        <end position="133"/>
    </location>
</feature>
<accession>A0ABN5FPU7</accession>
<evidence type="ECO:0008006" key="4">
    <source>
        <dbReference type="Google" id="ProtNLM"/>
    </source>
</evidence>
<proteinExistence type="predicted"/>
<evidence type="ECO:0000313" key="2">
    <source>
        <dbReference type="EMBL" id="AUG53589.1"/>
    </source>
</evidence>
<name>A0ABN5FPU7_9PROT</name>
<organism evidence="2 3">
    <name type="scientific">Thalassospira marina</name>
    <dbReference type="NCBI Taxonomy" id="2048283"/>
    <lineage>
        <taxon>Bacteria</taxon>
        <taxon>Pseudomonadati</taxon>
        <taxon>Pseudomonadota</taxon>
        <taxon>Alphaproteobacteria</taxon>
        <taxon>Rhodospirillales</taxon>
        <taxon>Thalassospiraceae</taxon>
        <taxon>Thalassospira</taxon>
    </lineage>
</organism>
<dbReference type="EMBL" id="CP024199">
    <property type="protein sequence ID" value="AUG53589.1"/>
    <property type="molecule type" value="Genomic_DNA"/>
</dbReference>
<keyword evidence="3" id="KW-1185">Reference proteome</keyword>
<protein>
    <recommendedName>
        <fullName evidence="4">Lipoprotein</fullName>
    </recommendedName>
</protein>
<evidence type="ECO:0000256" key="1">
    <source>
        <dbReference type="SAM" id="SignalP"/>
    </source>
</evidence>
<dbReference type="PROSITE" id="PS51257">
    <property type="entry name" value="PROKAR_LIPOPROTEIN"/>
    <property type="match status" value="1"/>
</dbReference>
<gene>
    <name evidence="2" type="ORF">CSC3H3_13350</name>
</gene>
<sequence>MMRSLKFAMLGMLTLFVVACTAPIMQVESQPFPDETQNLSMDQLQDAIIKAASSREWTVKKLSTGKLMATYAPRDHLAKVEIDFSQQEFSILYADSTNLKYNGGTIHKNYNRWVNNLKVDIQREVAAMIAATS</sequence>
<dbReference type="Proteomes" id="UP000233458">
    <property type="component" value="Chromosome"/>
</dbReference>
<keyword evidence="1" id="KW-0732">Signal</keyword>
<evidence type="ECO:0000313" key="3">
    <source>
        <dbReference type="Proteomes" id="UP000233458"/>
    </source>
</evidence>
<reference evidence="2 3" key="1">
    <citation type="submission" date="2017-10" db="EMBL/GenBank/DDBJ databases">
        <title>Biodiversity and function of Thalassospira species in the particle-attached aromatic-hydrocarbon-degrading consortia from the surface seawater of the China South Sea.</title>
        <authorList>
            <person name="Dong C."/>
            <person name="Liu R."/>
            <person name="Shao Z."/>
        </authorList>
    </citation>
    <scope>NUCLEOTIDE SEQUENCE [LARGE SCALE GENOMIC DNA]</scope>
    <source>
        <strain evidence="2 3">CSC3H3</strain>
    </source>
</reference>
<feature type="signal peptide" evidence="1">
    <location>
        <begin position="1"/>
        <end position="19"/>
    </location>
</feature>